<feature type="compositionally biased region" description="Polar residues" evidence="1">
    <location>
        <begin position="76"/>
        <end position="87"/>
    </location>
</feature>
<evidence type="ECO:0000313" key="3">
    <source>
        <dbReference type="Proteomes" id="UP000034680"/>
    </source>
</evidence>
<feature type="compositionally biased region" description="Basic residues" evidence="1">
    <location>
        <begin position="34"/>
        <end position="44"/>
    </location>
</feature>
<dbReference type="EMBL" id="LCUC01000137">
    <property type="protein sequence ID" value="KKY36181.1"/>
    <property type="molecule type" value="Genomic_DNA"/>
</dbReference>
<feature type="region of interest" description="Disordered" evidence="1">
    <location>
        <begin position="1"/>
        <end position="150"/>
    </location>
</feature>
<gene>
    <name evidence="2" type="ORF">UCDDA912_g03850</name>
</gene>
<sequence length="150" mass="16440">MRLSMALIRQYEIKDRKIRQQEEERRRVWEKAKARSRKGKKSKAPAKNSANTNGNTNGNGNNVHSHTNDAHAAPSMNHTQSQDTQSDVFDEEDYEGDGNYELDPSQPPTDFGHSQRIDPGMVEHDHGGSAGGGGGTGAEAVQVEGERGKV</sequence>
<feature type="compositionally biased region" description="Low complexity" evidence="1">
    <location>
        <begin position="45"/>
        <end position="62"/>
    </location>
</feature>
<comment type="caution">
    <text evidence="2">The sequence shown here is derived from an EMBL/GenBank/DDBJ whole genome shotgun (WGS) entry which is preliminary data.</text>
</comment>
<evidence type="ECO:0000256" key="1">
    <source>
        <dbReference type="SAM" id="MobiDB-lite"/>
    </source>
</evidence>
<proteinExistence type="predicted"/>
<dbReference type="AlphaFoldDB" id="A0A0G2FQ72"/>
<evidence type="ECO:0000313" key="2">
    <source>
        <dbReference type="EMBL" id="KKY36181.1"/>
    </source>
</evidence>
<feature type="compositionally biased region" description="Basic and acidic residues" evidence="1">
    <location>
        <begin position="113"/>
        <end position="127"/>
    </location>
</feature>
<dbReference type="STRING" id="1214573.A0A0G2FQ72"/>
<feature type="compositionally biased region" description="Basic and acidic residues" evidence="1">
    <location>
        <begin position="11"/>
        <end position="33"/>
    </location>
</feature>
<organism evidence="2 3">
    <name type="scientific">Diaporthe ampelina</name>
    <dbReference type="NCBI Taxonomy" id="1214573"/>
    <lineage>
        <taxon>Eukaryota</taxon>
        <taxon>Fungi</taxon>
        <taxon>Dikarya</taxon>
        <taxon>Ascomycota</taxon>
        <taxon>Pezizomycotina</taxon>
        <taxon>Sordariomycetes</taxon>
        <taxon>Sordariomycetidae</taxon>
        <taxon>Diaporthales</taxon>
        <taxon>Diaporthaceae</taxon>
        <taxon>Diaporthe</taxon>
    </lineage>
</organism>
<feature type="compositionally biased region" description="Gly residues" evidence="1">
    <location>
        <begin position="128"/>
        <end position="137"/>
    </location>
</feature>
<protein>
    <submittedName>
        <fullName evidence="2">Uncharacterized protein</fullName>
    </submittedName>
</protein>
<reference evidence="2 3" key="2">
    <citation type="submission" date="2015-05" db="EMBL/GenBank/DDBJ databases">
        <authorList>
            <person name="Morales-Cruz A."/>
            <person name="Amrine K.C."/>
            <person name="Cantu D."/>
        </authorList>
    </citation>
    <scope>NUCLEOTIDE SEQUENCE [LARGE SCALE GENOMIC DNA]</scope>
    <source>
        <strain evidence="2">DA912</strain>
    </source>
</reference>
<reference evidence="2 3" key="1">
    <citation type="submission" date="2015-05" db="EMBL/GenBank/DDBJ databases">
        <title>Distinctive expansion of gene families associated with plant cell wall degradation and secondary metabolism in the genomes of grapevine trunk pathogens.</title>
        <authorList>
            <person name="Lawrence D.P."/>
            <person name="Travadon R."/>
            <person name="Rolshausen P.E."/>
            <person name="Baumgartner K."/>
        </authorList>
    </citation>
    <scope>NUCLEOTIDE SEQUENCE [LARGE SCALE GENOMIC DNA]</scope>
    <source>
        <strain evidence="2">DA912</strain>
    </source>
</reference>
<accession>A0A0G2FQ72</accession>
<feature type="compositionally biased region" description="Acidic residues" evidence="1">
    <location>
        <begin position="88"/>
        <end position="100"/>
    </location>
</feature>
<keyword evidence="3" id="KW-1185">Reference proteome</keyword>
<name>A0A0G2FQ72_9PEZI</name>
<dbReference type="Proteomes" id="UP000034680">
    <property type="component" value="Unassembled WGS sequence"/>
</dbReference>